<feature type="transmembrane region" description="Helical" evidence="6">
    <location>
        <begin position="292"/>
        <end position="316"/>
    </location>
</feature>
<dbReference type="InterPro" id="IPR050250">
    <property type="entry name" value="Macrolide_Exporter_MacB"/>
</dbReference>
<dbReference type="PANTHER" id="PTHR30572">
    <property type="entry name" value="MEMBRANE COMPONENT OF TRANSPORTER-RELATED"/>
    <property type="match status" value="1"/>
</dbReference>
<dbReference type="AlphaFoldDB" id="A0AA49JEN8"/>
<dbReference type="GO" id="GO:0022857">
    <property type="term" value="F:transmembrane transporter activity"/>
    <property type="evidence" value="ECO:0007669"/>
    <property type="project" value="TreeGrafter"/>
</dbReference>
<feature type="domain" description="MacB-like periplasmic core" evidence="8">
    <location>
        <begin position="20"/>
        <end position="246"/>
    </location>
</feature>
<accession>A0AA49JEN8</accession>
<dbReference type="EMBL" id="CP120682">
    <property type="protein sequence ID" value="WKN37526.1"/>
    <property type="molecule type" value="Genomic_DNA"/>
</dbReference>
<evidence type="ECO:0000256" key="5">
    <source>
        <dbReference type="ARBA" id="ARBA00023136"/>
    </source>
</evidence>
<keyword evidence="3 6" id="KW-0812">Transmembrane</keyword>
<dbReference type="Pfam" id="PF12704">
    <property type="entry name" value="MacB_PCD"/>
    <property type="match status" value="2"/>
</dbReference>
<evidence type="ECO:0000259" key="7">
    <source>
        <dbReference type="Pfam" id="PF02687"/>
    </source>
</evidence>
<reference evidence="9" key="1">
    <citation type="journal article" date="2023" name="Comput. Struct. Biotechnol. J.">
        <title>Discovery of a novel marine Bacteroidetes with a rich repertoire of carbohydrate-active enzymes.</title>
        <authorList>
            <person name="Chen B."/>
            <person name="Liu G."/>
            <person name="Chen Q."/>
            <person name="Wang H."/>
            <person name="Liu L."/>
            <person name="Tang K."/>
        </authorList>
    </citation>
    <scope>NUCLEOTIDE SEQUENCE</scope>
    <source>
        <strain evidence="9">TK19036</strain>
    </source>
</reference>
<feature type="transmembrane region" description="Helical" evidence="6">
    <location>
        <begin position="735"/>
        <end position="752"/>
    </location>
</feature>
<evidence type="ECO:0000259" key="8">
    <source>
        <dbReference type="Pfam" id="PF12704"/>
    </source>
</evidence>
<name>A0AA49JEN8_9BACT</name>
<feature type="domain" description="MacB-like periplasmic core" evidence="8">
    <location>
        <begin position="443"/>
        <end position="610"/>
    </location>
</feature>
<gene>
    <name evidence="9" type="ORF">K4G66_02230</name>
</gene>
<organism evidence="9">
    <name type="scientific">Roseihalotalea indica</name>
    <dbReference type="NCBI Taxonomy" id="2867963"/>
    <lineage>
        <taxon>Bacteria</taxon>
        <taxon>Pseudomonadati</taxon>
        <taxon>Bacteroidota</taxon>
        <taxon>Cytophagia</taxon>
        <taxon>Cytophagales</taxon>
        <taxon>Catalimonadaceae</taxon>
        <taxon>Roseihalotalea</taxon>
    </lineage>
</organism>
<dbReference type="GO" id="GO:0005886">
    <property type="term" value="C:plasma membrane"/>
    <property type="evidence" value="ECO:0007669"/>
    <property type="project" value="UniProtKB-SubCell"/>
</dbReference>
<dbReference type="InterPro" id="IPR025857">
    <property type="entry name" value="MacB_PCD"/>
</dbReference>
<evidence type="ECO:0000256" key="1">
    <source>
        <dbReference type="ARBA" id="ARBA00004651"/>
    </source>
</evidence>
<protein>
    <submittedName>
        <fullName evidence="9">ABC transporter permease</fullName>
    </submittedName>
</protein>
<comment type="subcellular location">
    <subcellularLocation>
        <location evidence="1">Cell membrane</location>
        <topology evidence="1">Multi-pass membrane protein</topology>
    </subcellularLocation>
</comment>
<feature type="domain" description="ABC3 transporter permease C-terminal" evidence="7">
    <location>
        <begin position="683"/>
        <end position="791"/>
    </location>
</feature>
<dbReference type="PROSITE" id="PS51257">
    <property type="entry name" value="PROKAR_LIPOPROTEIN"/>
    <property type="match status" value="1"/>
</dbReference>
<keyword evidence="5 6" id="KW-0472">Membrane</keyword>
<feature type="transmembrane region" description="Helical" evidence="6">
    <location>
        <begin position="387"/>
        <end position="409"/>
    </location>
</feature>
<reference evidence="9" key="2">
    <citation type="journal article" date="2024" name="Antonie Van Leeuwenhoek">
        <title>Roseihalotalea indica gen. nov., sp. nov., a halophilic Bacteroidetes from mesopelagic Southwest Indian Ocean with higher carbohydrate metabolic potential.</title>
        <authorList>
            <person name="Chen B."/>
            <person name="Zhang M."/>
            <person name="Lin D."/>
            <person name="Ye J."/>
            <person name="Tang K."/>
        </authorList>
    </citation>
    <scope>NUCLEOTIDE SEQUENCE</scope>
    <source>
        <strain evidence="9">TK19036</strain>
    </source>
</reference>
<evidence type="ECO:0000256" key="3">
    <source>
        <dbReference type="ARBA" id="ARBA00022692"/>
    </source>
</evidence>
<evidence type="ECO:0000313" key="9">
    <source>
        <dbReference type="EMBL" id="WKN37526.1"/>
    </source>
</evidence>
<proteinExistence type="predicted"/>
<sequence>MLRNYFLIAYRNLLKNKSFSLINILGLAIGMAACFLIWQYVSFELSYDNFHSQAKDTYRVTLDVYKQGDLDLQSARVSPAVASSFQQEFPAIETYTRMVILGPDAVLTHGDRYVGEEGVYLADSAFFDVFSYQLLQGSAKSALNEPFNIVITESTARKLFQDKNPLDQEVIMNAANLDGTSLPFKVTGVIADFPENTHLKPAVLISYPTLFEFVGHQFDDSWTWNETYTYVRLNSEADPVALEAQFPNVVHRFNEAYLAEQQADWQYRLQPITDIHLHSDLQHESSVNGSAFYVYFLAVAGLVILLIAYINFVNLVTVKALNRAKEVGVRKVSGALRGQLIAQFFLEACLVNAMAVFLAITIVQIGTPFFAHLFEVQLSFATDTQPWLWMGLALLIGVLLLGSGFYPALMLSRYQPSRVLTGSVSRGRSGAALRKFLVTGQFAMALVLIALTLTAGLQVRYMQQQSLGFNPEQIVVIKGPKAYDYGYGDNFDAYRNKAGSLTPVKSVSGSVVVPGQEIYSYNDHIKINGEQTSGVFSLNYVDQNYFDHYRVPLVSGRKFTEEDQPKWIINETAMHLLGYDDPEKVLGQTIDRNGQLSEVIGVVKDFHHQSLKEAISPTLFYCSRDHNYYSVKIESGQIPETLDQLKTAYQELFPGSPYEYFFLDEFFNRQYQAEQQFNTFFRLFSGLAIFIACLGLFGLSAFTATQRTKEIGIRKVLGASVGSIVTLLSKDFMKLVLLASLIALPLAYWIIQQWLENYAARIDISWWLLLVPVALLLFITFISVSTQTIKAALTDPAKSLRYE</sequence>
<feature type="transmembrane region" description="Helical" evidence="6">
    <location>
        <begin position="340"/>
        <end position="367"/>
    </location>
</feature>
<feature type="transmembrane region" description="Helical" evidence="6">
    <location>
        <begin position="21"/>
        <end position="41"/>
    </location>
</feature>
<dbReference type="InterPro" id="IPR003838">
    <property type="entry name" value="ABC3_permease_C"/>
</dbReference>
<dbReference type="PANTHER" id="PTHR30572:SF18">
    <property type="entry name" value="ABC-TYPE MACROLIDE FAMILY EXPORT SYSTEM PERMEASE COMPONENT 2"/>
    <property type="match status" value="1"/>
</dbReference>
<keyword evidence="2" id="KW-1003">Cell membrane</keyword>
<feature type="transmembrane region" description="Helical" evidence="6">
    <location>
        <begin position="764"/>
        <end position="784"/>
    </location>
</feature>
<feature type="transmembrane region" description="Helical" evidence="6">
    <location>
        <begin position="680"/>
        <end position="705"/>
    </location>
</feature>
<dbReference type="Pfam" id="PF02687">
    <property type="entry name" value="FtsX"/>
    <property type="match status" value="2"/>
</dbReference>
<evidence type="ECO:0000256" key="6">
    <source>
        <dbReference type="SAM" id="Phobius"/>
    </source>
</evidence>
<feature type="domain" description="ABC3 transporter permease C-terminal" evidence="7">
    <location>
        <begin position="299"/>
        <end position="416"/>
    </location>
</feature>
<evidence type="ECO:0000256" key="4">
    <source>
        <dbReference type="ARBA" id="ARBA00022989"/>
    </source>
</evidence>
<feature type="transmembrane region" description="Helical" evidence="6">
    <location>
        <begin position="436"/>
        <end position="457"/>
    </location>
</feature>
<evidence type="ECO:0000256" key="2">
    <source>
        <dbReference type="ARBA" id="ARBA00022475"/>
    </source>
</evidence>
<keyword evidence="4 6" id="KW-1133">Transmembrane helix</keyword>